<organism evidence="2">
    <name type="scientific">Pristhesancus plagipennis</name>
    <name type="common">Common assassin bug</name>
    <dbReference type="NCBI Taxonomy" id="1955184"/>
    <lineage>
        <taxon>Eukaryota</taxon>
        <taxon>Metazoa</taxon>
        <taxon>Ecdysozoa</taxon>
        <taxon>Arthropoda</taxon>
        <taxon>Hexapoda</taxon>
        <taxon>Insecta</taxon>
        <taxon>Pterygota</taxon>
        <taxon>Neoptera</taxon>
        <taxon>Paraneoptera</taxon>
        <taxon>Hemiptera</taxon>
        <taxon>Heteroptera</taxon>
        <taxon>Panheteroptera</taxon>
        <taxon>Cimicomorpha</taxon>
        <taxon>Reduviidae</taxon>
        <taxon>Harpactorinae</taxon>
        <taxon>Harpactorini</taxon>
        <taxon>Pristhesancus</taxon>
    </lineage>
</organism>
<dbReference type="AlphaFoldDB" id="A0A1Q1NP72"/>
<accession>A0A1Q1NP72</accession>
<feature type="signal peptide" evidence="1">
    <location>
        <begin position="1"/>
        <end position="26"/>
    </location>
</feature>
<protein>
    <submittedName>
        <fullName evidence="2">Ptu1-like peptide pp8</fullName>
    </submittedName>
</protein>
<keyword evidence="1" id="KW-0732">Signal</keyword>
<proteinExistence type="evidence at transcript level"/>
<evidence type="ECO:0000313" key="2">
    <source>
        <dbReference type="EMBL" id="AQM58307.1"/>
    </source>
</evidence>
<name>A0A1Q1NP72_PRIPG</name>
<feature type="chain" id="PRO_5012456285" evidence="1">
    <location>
        <begin position="27"/>
        <end position="67"/>
    </location>
</feature>
<dbReference type="EMBL" id="KX752813">
    <property type="protein sequence ID" value="AQM58307.1"/>
    <property type="molecule type" value="mRNA"/>
</dbReference>
<reference evidence="2" key="1">
    <citation type="journal article" date="2017" name="Mol. Cell. Proteomics">
        <title>Melt with this kiss: Paralysing and liquefying venom of the assassin bug Pristhesancus plagipennis (Hemiptera: Reduviidae).</title>
        <authorList>
            <person name="Walker A.A."/>
            <person name="Madio B."/>
            <person name="Jin J."/>
            <person name="Undheim E.A."/>
            <person name="Fry B.G."/>
            <person name="King G.F."/>
        </authorList>
    </citation>
    <scope>NUCLEOTIDE SEQUENCE</scope>
    <source>
        <tissue evidence="2">Labial/venom glands</tissue>
    </source>
</reference>
<sequence>MTAMKIITVLLIVALVSFAVISSVESQCLPLGASCNRLSTYPKGCCSLTVCSWDSSTCVPIKINIKN</sequence>
<evidence type="ECO:0000256" key="1">
    <source>
        <dbReference type="SAM" id="SignalP"/>
    </source>
</evidence>